<dbReference type="InterPro" id="IPR023362">
    <property type="entry name" value="PH-BEACH_dom"/>
</dbReference>
<feature type="region of interest" description="Disordered" evidence="4">
    <location>
        <begin position="48"/>
        <end position="119"/>
    </location>
</feature>
<dbReference type="InterPro" id="IPR001680">
    <property type="entry name" value="WD40_rpt"/>
</dbReference>
<protein>
    <recommendedName>
        <fullName evidence="9">BEACH domain-containing protein C2</fullName>
    </recommendedName>
</protein>
<dbReference type="PANTHER" id="PTHR13743">
    <property type="entry name" value="BEIGE/BEACH-RELATED"/>
    <property type="match status" value="1"/>
</dbReference>
<feature type="region of interest" description="Disordered" evidence="4">
    <location>
        <begin position="1762"/>
        <end position="1784"/>
    </location>
</feature>
<dbReference type="PROSITE" id="PS50294">
    <property type="entry name" value="WD_REPEATS_REGION"/>
    <property type="match status" value="1"/>
</dbReference>
<dbReference type="InterPro" id="IPR000409">
    <property type="entry name" value="BEACH_dom"/>
</dbReference>
<feature type="region of interest" description="Disordered" evidence="4">
    <location>
        <begin position="952"/>
        <end position="1003"/>
    </location>
</feature>
<dbReference type="InterPro" id="IPR050865">
    <property type="entry name" value="BEACH_Domain"/>
</dbReference>
<feature type="region of interest" description="Disordered" evidence="4">
    <location>
        <begin position="2838"/>
        <end position="2865"/>
    </location>
</feature>
<organism evidence="7 8">
    <name type="scientific">Dioscorea zingiberensis</name>
    <dbReference type="NCBI Taxonomy" id="325984"/>
    <lineage>
        <taxon>Eukaryota</taxon>
        <taxon>Viridiplantae</taxon>
        <taxon>Streptophyta</taxon>
        <taxon>Embryophyta</taxon>
        <taxon>Tracheophyta</taxon>
        <taxon>Spermatophyta</taxon>
        <taxon>Magnoliopsida</taxon>
        <taxon>Liliopsida</taxon>
        <taxon>Dioscoreales</taxon>
        <taxon>Dioscoreaceae</taxon>
        <taxon>Dioscorea</taxon>
    </lineage>
</organism>
<dbReference type="Proteomes" id="UP001085076">
    <property type="component" value="Miscellaneous, Linkage group lg07"/>
</dbReference>
<dbReference type="InterPro" id="IPR015943">
    <property type="entry name" value="WD40/YVTN_repeat-like_dom_sf"/>
</dbReference>
<feature type="compositionally biased region" description="Low complexity" evidence="4">
    <location>
        <begin position="73"/>
        <end position="111"/>
    </location>
</feature>
<evidence type="ECO:0000259" key="6">
    <source>
        <dbReference type="PROSITE" id="PS51783"/>
    </source>
</evidence>
<feature type="compositionally biased region" description="Polar residues" evidence="4">
    <location>
        <begin position="54"/>
        <end position="63"/>
    </location>
</feature>
<proteinExistence type="predicted"/>
<dbReference type="EMBL" id="JAGGNH010000007">
    <property type="protein sequence ID" value="KAJ0967193.1"/>
    <property type="molecule type" value="Genomic_DNA"/>
</dbReference>
<feature type="repeat" description="WD" evidence="3">
    <location>
        <begin position="2641"/>
        <end position="2682"/>
    </location>
</feature>
<name>A0A9D5C6F4_9LILI</name>
<dbReference type="SUPFAM" id="SSF81837">
    <property type="entry name" value="BEACH domain"/>
    <property type="match status" value="1"/>
</dbReference>
<dbReference type="OrthoDB" id="26681at2759"/>
<gene>
    <name evidence="7" type="ORF">J5N97_024110</name>
</gene>
<feature type="compositionally biased region" description="Polar residues" evidence="4">
    <location>
        <begin position="964"/>
        <end position="976"/>
    </location>
</feature>
<comment type="caution">
    <text evidence="7">The sequence shown here is derived from an EMBL/GenBank/DDBJ whole genome shotgun (WGS) entry which is preliminary data.</text>
</comment>
<dbReference type="SMART" id="SM00320">
    <property type="entry name" value="WD40"/>
    <property type="match status" value="3"/>
</dbReference>
<evidence type="ECO:0000256" key="1">
    <source>
        <dbReference type="ARBA" id="ARBA00022574"/>
    </source>
</evidence>
<dbReference type="Pfam" id="PF20426">
    <property type="entry name" value="NBCH_WD40"/>
    <property type="match status" value="1"/>
</dbReference>
<evidence type="ECO:0000256" key="3">
    <source>
        <dbReference type="PROSITE-ProRule" id="PRU00221"/>
    </source>
</evidence>
<feature type="compositionally biased region" description="Low complexity" evidence="4">
    <location>
        <begin position="2688"/>
        <end position="2701"/>
    </location>
</feature>
<dbReference type="PANTHER" id="PTHR13743:SF157">
    <property type="entry name" value="BEACH DOMAIN-CONTAINING PROTEIN C2"/>
    <property type="match status" value="1"/>
</dbReference>
<dbReference type="CDD" id="cd01201">
    <property type="entry name" value="PH_BEACH"/>
    <property type="match status" value="1"/>
</dbReference>
<dbReference type="PROSITE" id="PS51783">
    <property type="entry name" value="PH_BEACH"/>
    <property type="match status" value="1"/>
</dbReference>
<dbReference type="CDD" id="cd06071">
    <property type="entry name" value="Beach"/>
    <property type="match status" value="1"/>
</dbReference>
<dbReference type="PROSITE" id="PS50082">
    <property type="entry name" value="WD_REPEATS_2"/>
    <property type="match status" value="1"/>
</dbReference>
<dbReference type="Pfam" id="PF00560">
    <property type="entry name" value="LRR_1"/>
    <property type="match status" value="2"/>
</dbReference>
<dbReference type="Pfam" id="PF14844">
    <property type="entry name" value="PH_BEACH"/>
    <property type="match status" value="1"/>
</dbReference>
<dbReference type="SUPFAM" id="SSF50978">
    <property type="entry name" value="WD40 repeat-like"/>
    <property type="match status" value="1"/>
</dbReference>
<dbReference type="Gene3D" id="1.10.1540.10">
    <property type="entry name" value="BEACH domain"/>
    <property type="match status" value="1"/>
</dbReference>
<evidence type="ECO:0000313" key="8">
    <source>
        <dbReference type="Proteomes" id="UP001085076"/>
    </source>
</evidence>
<keyword evidence="2" id="KW-0677">Repeat</keyword>
<dbReference type="InterPro" id="IPR013320">
    <property type="entry name" value="ConA-like_dom_sf"/>
</dbReference>
<dbReference type="SMART" id="SM01026">
    <property type="entry name" value="Beach"/>
    <property type="match status" value="1"/>
</dbReference>
<feature type="region of interest" description="Disordered" evidence="4">
    <location>
        <begin position="1370"/>
        <end position="1394"/>
    </location>
</feature>
<evidence type="ECO:0000259" key="5">
    <source>
        <dbReference type="PROSITE" id="PS50197"/>
    </source>
</evidence>
<evidence type="ECO:0000256" key="2">
    <source>
        <dbReference type="ARBA" id="ARBA00022737"/>
    </source>
</evidence>
<dbReference type="SUPFAM" id="SSF50729">
    <property type="entry name" value="PH domain-like"/>
    <property type="match status" value="1"/>
</dbReference>
<dbReference type="Gene3D" id="2.130.10.10">
    <property type="entry name" value="YVTN repeat-like/Quinoprotein amine dehydrogenase"/>
    <property type="match status" value="1"/>
</dbReference>
<dbReference type="Pfam" id="PF15787">
    <property type="entry name" value="DUF4704"/>
    <property type="match status" value="2"/>
</dbReference>
<dbReference type="InterPro" id="IPR036322">
    <property type="entry name" value="WD40_repeat_dom_sf"/>
</dbReference>
<reference evidence="7" key="2">
    <citation type="journal article" date="2022" name="Hortic Res">
        <title>The genome of Dioscorea zingiberensis sheds light on the biosynthesis, origin and evolution of the medicinally important diosgenin saponins.</title>
        <authorList>
            <person name="Li Y."/>
            <person name="Tan C."/>
            <person name="Li Z."/>
            <person name="Guo J."/>
            <person name="Li S."/>
            <person name="Chen X."/>
            <person name="Wang C."/>
            <person name="Dai X."/>
            <person name="Yang H."/>
            <person name="Song W."/>
            <person name="Hou L."/>
            <person name="Xu J."/>
            <person name="Tong Z."/>
            <person name="Xu A."/>
            <person name="Yuan X."/>
            <person name="Wang W."/>
            <person name="Yang Q."/>
            <person name="Chen L."/>
            <person name="Sun Z."/>
            <person name="Wang K."/>
            <person name="Pan B."/>
            <person name="Chen J."/>
            <person name="Bao Y."/>
            <person name="Liu F."/>
            <person name="Qi X."/>
            <person name="Gang D.R."/>
            <person name="Wen J."/>
            <person name="Li J."/>
        </authorList>
    </citation>
    <scope>NUCLEOTIDE SEQUENCE</scope>
    <source>
        <strain evidence="7">Dzin_1.0</strain>
    </source>
</reference>
<dbReference type="InterPro" id="IPR031570">
    <property type="entry name" value="NBEA/BDCP_DUF4704"/>
</dbReference>
<sequence>MTIFLEISESQIDGHPIILTLKKTITMDEDPAPSPSVEEDDQFEAVSLRDLAPASTSVRSSLSEDPDRSSGAVSDSVSDPLDLGSSSSDRAIKPSLSFESLDSSSSPVVPLTRSRTKPAMPDVPQELVHLVDSAIMGRAEGLEKLRSMVSDSGGGDLGEVSRSIVDALLTTMGGVEGLDDGDWNDGGRGNPPNVLLNSRAAVVAAELIPWLPWEGDSEHQMSPRTRMVKGLLLILQACTRNRTMCSSSGLLGVLLEAAEKVFVDMTDRVSGDGVLLCQCIQVLAGHSISVIDLHRWLGLIKNTLTTKWAMRLMLALEKAMGSKESRGPACSFEFDGESSGLLGPGDSRWPFANGYAFATWIYIESFADTLNTATAAAAIAAAAAAQSGKSSPMSAAAAASALAGEGTTHMPRLFSFLSSDNHGVEAYFHGQFLVVETGGGKGKKASLHFTYSFKPQRWYFVGLEHYCKHGLLGKAESELKLYVDGSLYESRPFEFPRISKPLAFCCIGTNPPPTMAGLQRRRRQCPLFAEMGPVYIFKEPIGTERMVRLAARGGDALSSFGHGAGYPWLGSNEYVRSLAEESWRLDSEISGSLHLLYHPSLLSGRFCPDASPSGAAGLHRRPAEVLGLVHVASRLRPAEALWALAYGGPMVLLPLTVNNVQVDDLEPLIGNFPWSLATASLSAPIFRTISLAMQHPGNNEELCRTRAPELLSSILSYILQSLSTLEVGKDSGISDEELVAAIVSLCQSQKNNHILKVQLFNTLLLDLKMWSLCKYGLQKKLLSSLADMVFTESLAMRDANALQMLLDGCRRCYWIVREADSVDTFSLREAPRPMGEVNALVDELLVIIELLIGAAAPSLAADDVRCLIGFLVDCPQPNQVARVLHLIYRLVVQPNTSRAHQFAQAFISCGGIETMLVLLQREAKTGNHNIFDNSNLRGSENDNVLDKIPELENSTEKADEEHSPVNSPKITDSVSNEEGPKFQSSDSDKNPIEGSLTPNIESMPSASENQLLKNLGGISFSISAESARNNVYNIDNGDGIVVGIINLLGALVMSGHLKFSSSAISPIVPSNTLGALPEEGNTMFDDKVSLLLFALQKAFQAAPQRLMTNNVYMALLSAMINVSSNDDGLNLYDSGHRFEHIQLLLVLLRSLPYAARAFQNRAIQDLLFLACSHPENRSSLTCMEEWPDWILEVLISNYEMGSGKIADGVSFSEIEDLIHNFLIIMLEHSMRQKDGWKDVEATIHCAEWLSMVGGSSTGDQRIRREESLPIFKRRLLGGLLDFAARELQVQQTQVIAAAAAGVAAEGLSPEEAKVEAENAANLSVALAENAIVILMLVEDHLRLQGQLYCASRSTDGPCSPSSLASLVVSRSNSQSKTGGESLDTISRRSSLSSDTGGVSLDVLASMADANGQLSAAVMERLTAAAAAEPYESVRCAFVSYGSCALDLAEGWKYRSRMWYGVGLPLKGAVYGGGGSGWEAWKSALEKDSNGNWIELPLVKKSVAVLQALLLDESGIGGGLGIGGGSGTGMGVMTALYQLLDSDQPFLCMLRMVLASMREDDNGEDDIFMRNISMKDSMAEGLNSQSGKMISFDNNKRLPTRKPHSALLWSVLSPILNMPISESKRQRVLVASCVLYSEVWHAVGRDRKPLRKQYLEAILPPFTAILRRWRPLLAGIHELTSPDGQNPLIADDRALAADALPLEGALSMISPGWAAAFASPPAAMALAMIAAGAAGGETVTPVRHSPLNRRDTSLLERKSTRLHTFSSFQKPSDPPNKSQPVPKDRAAAKAAALAAARDLERNAKIGSGRGLSAVAMATSAQRRSASDIERAKRWNISEAMGTAWIECLQSVDSRSISGRDFSALSYKYVAILVASFALARNMQRLEMDRRAQVDVIDRHRISTGIRAWRKLIHYLVEMNGLFSPFEGHLLNSDRVFWKLDFIESSSRMRRLLKRNYKGSPHLGAAADYEEKQLHPKIDEAADARLTNGDETSITAELASSASLMAEAISLDNVNEDDDQIEVDISDNSVSNKQILSSASNQSLKEPSDSRFSGASTDQHLVPSTSLVVPGYLPNETDERIVFELPSLLVRPLKVVQGTFQVTTKRINFIVDANQSENSSDEVCSQNQKREKDRSWLISSLYQMFSRRYLLRRSALELFMVDRSNYFFDFLSIEGRKNAYRAIVQARPPCLNNIYLATQRPEQLLKRTQLMERWARWEISNFEYLMELNTLAGRSYNDITQYPVFPWILADYNSKTLDLGDPASYRDLSKPIGALNPERLSKFQERYSSFDDPIIPKFHYGSHYSSAGTVLYYLVRLEPFTTLAIQLQGGKFDHADRMFYDIGSTWNGVLEDMSDVKELVPEMFYVPEILTNVNSINFGTTQLGGKLDAVKLPPWADNPVDFIHKHRMALESEHVSAHLHEWIDLVFGYKQRGEEAVSANNVFFYITYEGTVDIDKISDPVQRRATQDQIAYFGQTPSQLLTSPHLKRKPLADVLQLQTIFRNPNEVRPYLVSNPERCNLPAAALFASQESIVVVDVNAPAANVALHKWQPNTPDGQGTPFFFQHGKAAGSSSGGAFMRMFKGSTGSGSEEWRFPRALAFAASGIRSSAVVAVASDREIITGGHADNSVKLISSDGAKAIETAAGHSAPVTCVSLSLDNSYLVTGSRDTTVILWRLRRISSAQMNNVSELSTASPTTPTSPLADGNKLNDNLEGSWRRRIEGPLHVLRGHLGEIVCCSVSSDLGMVVSSSNTSGVLLHSLRRGRLMRKLEFIVAHALCLSPQGVVLIWNKLEKKISTYTINGVPIATTILSPFLGKISCIEISLDGENALIGTSHIVDDPKDSDYTDSHEVGTSKPGSEDGESHSAEAFENRQAIPVPSICFLNLHTLKVFHTLVLEEGQDISAIALNKDNTNLLVSTYDRQLIVFTDPALSLKVVDQMLRLVTIGNLGSLESLRLPGNMISGEIPEAFGNLTLLQLFDASAGNNLGAKLPETMGNLVHLQFLDLSENAISGRLPECFGNFSQLQGLLMPGNGITGLPETAGRLYSLQWLDLSKNNIVGESSGHVVFLS</sequence>
<dbReference type="InterPro" id="IPR046851">
    <property type="entry name" value="NBCH_WD40"/>
</dbReference>
<keyword evidence="1 3" id="KW-0853">WD repeat</keyword>
<dbReference type="FunFam" id="1.10.1540.10:FF:000001">
    <property type="entry name" value="neurobeachin isoform X1"/>
    <property type="match status" value="1"/>
</dbReference>
<feature type="domain" description="BEACH-type PH" evidence="6">
    <location>
        <begin position="2074"/>
        <end position="2182"/>
    </location>
</feature>
<reference evidence="7" key="1">
    <citation type="submission" date="2021-03" db="EMBL/GenBank/DDBJ databases">
        <authorList>
            <person name="Li Z."/>
            <person name="Yang C."/>
        </authorList>
    </citation>
    <scope>NUCLEOTIDE SEQUENCE</scope>
    <source>
        <strain evidence="7">Dzin_1.0</strain>
        <tissue evidence="7">Leaf</tissue>
    </source>
</reference>
<dbReference type="InterPro" id="IPR036372">
    <property type="entry name" value="BEACH_dom_sf"/>
</dbReference>
<feature type="domain" description="BEACH" evidence="5">
    <location>
        <begin position="2197"/>
        <end position="2486"/>
    </location>
</feature>
<dbReference type="Pfam" id="PF02138">
    <property type="entry name" value="Beach"/>
    <property type="match status" value="1"/>
</dbReference>
<dbReference type="Gene3D" id="2.30.29.30">
    <property type="entry name" value="Pleckstrin-homology domain (PH domain)/Phosphotyrosine-binding domain (PTB)"/>
    <property type="match status" value="1"/>
</dbReference>
<evidence type="ECO:0000313" key="7">
    <source>
        <dbReference type="EMBL" id="KAJ0967193.1"/>
    </source>
</evidence>
<dbReference type="PROSITE" id="PS50197">
    <property type="entry name" value="BEACH"/>
    <property type="match status" value="1"/>
</dbReference>
<feature type="compositionally biased region" description="Basic and acidic residues" evidence="4">
    <location>
        <begin position="952"/>
        <end position="963"/>
    </location>
</feature>
<dbReference type="SUPFAM" id="SSF49899">
    <property type="entry name" value="Concanavalin A-like lectins/glucanases"/>
    <property type="match status" value="1"/>
</dbReference>
<keyword evidence="8" id="KW-1185">Reference proteome</keyword>
<dbReference type="SUPFAM" id="SSF52058">
    <property type="entry name" value="L domain-like"/>
    <property type="match status" value="1"/>
</dbReference>
<dbReference type="InterPro" id="IPR001611">
    <property type="entry name" value="Leu-rich_rpt"/>
</dbReference>
<dbReference type="InterPro" id="IPR011993">
    <property type="entry name" value="PH-like_dom_sf"/>
</dbReference>
<accession>A0A9D5C6F4</accession>
<dbReference type="InterPro" id="IPR032675">
    <property type="entry name" value="LRR_dom_sf"/>
</dbReference>
<feature type="compositionally biased region" description="Polar residues" evidence="4">
    <location>
        <begin position="1762"/>
        <end position="1778"/>
    </location>
</feature>
<feature type="region of interest" description="Disordered" evidence="4">
    <location>
        <begin position="2036"/>
        <end position="2056"/>
    </location>
</feature>
<evidence type="ECO:0008006" key="9">
    <source>
        <dbReference type="Google" id="ProtNLM"/>
    </source>
</evidence>
<evidence type="ECO:0000256" key="4">
    <source>
        <dbReference type="SAM" id="MobiDB-lite"/>
    </source>
</evidence>
<dbReference type="Gene3D" id="3.80.10.10">
    <property type="entry name" value="Ribonuclease Inhibitor"/>
    <property type="match status" value="1"/>
</dbReference>
<feature type="region of interest" description="Disordered" evidence="4">
    <location>
        <begin position="2685"/>
        <end position="2706"/>
    </location>
</feature>